<dbReference type="Proteomes" id="UP000644548">
    <property type="component" value="Unassembled WGS sequence"/>
</dbReference>
<keyword evidence="5" id="KW-0812">Transmembrane</keyword>
<keyword evidence="4" id="KW-0997">Cell inner membrane</keyword>
<evidence type="ECO:0000313" key="10">
    <source>
        <dbReference type="Proteomes" id="UP000644548"/>
    </source>
</evidence>
<evidence type="ECO:0000256" key="3">
    <source>
        <dbReference type="ARBA" id="ARBA00022481"/>
    </source>
</evidence>
<dbReference type="EMBL" id="BMQN01000028">
    <property type="protein sequence ID" value="GGS10270.1"/>
    <property type="molecule type" value="Genomic_DNA"/>
</dbReference>
<gene>
    <name evidence="9" type="ORF">GCM10008960_40510</name>
</gene>
<keyword evidence="7" id="KW-0472">Membrane</keyword>
<evidence type="ECO:0000256" key="2">
    <source>
        <dbReference type="ARBA" id="ARBA00022475"/>
    </source>
</evidence>
<comment type="caution">
    <text evidence="9">The sequence shown here is derived from an EMBL/GenBank/DDBJ whole genome shotgun (WGS) entry which is preliminary data.</text>
</comment>
<evidence type="ECO:0000259" key="8">
    <source>
        <dbReference type="Pfam" id="PF12019"/>
    </source>
</evidence>
<sequence>MIAILGILGTIAAFNVGRLRQPADEAARALNSVLTASRARAIASTSAVRIQRPASSRVYTTSVATSCAAPASGWTTLPALTYTAPNDLTISTFATEWTSCFTSRGILTGSSTLPTVTFTDKNARSRTVTVYAGGATEVK</sequence>
<evidence type="ECO:0000256" key="1">
    <source>
        <dbReference type="ARBA" id="ARBA00004377"/>
    </source>
</evidence>
<dbReference type="InterPro" id="IPR022346">
    <property type="entry name" value="T2SS_GspH"/>
</dbReference>
<feature type="domain" description="General secretion pathway GspH" evidence="8">
    <location>
        <begin position="26"/>
        <end position="134"/>
    </location>
</feature>
<evidence type="ECO:0000256" key="7">
    <source>
        <dbReference type="ARBA" id="ARBA00023136"/>
    </source>
</evidence>
<keyword evidence="2" id="KW-1003">Cell membrane</keyword>
<protein>
    <recommendedName>
        <fullName evidence="8">General secretion pathway GspH domain-containing protein</fullName>
    </recommendedName>
</protein>
<keyword evidence="10" id="KW-1185">Reference proteome</keyword>
<evidence type="ECO:0000256" key="4">
    <source>
        <dbReference type="ARBA" id="ARBA00022519"/>
    </source>
</evidence>
<name>A0ABQ2SC42_9DEIO</name>
<reference evidence="10" key="1">
    <citation type="journal article" date="2019" name="Int. J. Syst. Evol. Microbiol.">
        <title>The Global Catalogue of Microorganisms (GCM) 10K type strain sequencing project: providing services to taxonomists for standard genome sequencing and annotation.</title>
        <authorList>
            <consortium name="The Broad Institute Genomics Platform"/>
            <consortium name="The Broad Institute Genome Sequencing Center for Infectious Disease"/>
            <person name="Wu L."/>
            <person name="Ma J."/>
        </authorList>
    </citation>
    <scope>NUCLEOTIDE SEQUENCE [LARGE SCALE GENOMIC DNA]</scope>
    <source>
        <strain evidence="10">JCM 31405</strain>
    </source>
</reference>
<evidence type="ECO:0000256" key="5">
    <source>
        <dbReference type="ARBA" id="ARBA00022692"/>
    </source>
</evidence>
<keyword evidence="3" id="KW-0488">Methylation</keyword>
<keyword evidence="6" id="KW-1133">Transmembrane helix</keyword>
<evidence type="ECO:0000313" key="9">
    <source>
        <dbReference type="EMBL" id="GGS10270.1"/>
    </source>
</evidence>
<evidence type="ECO:0000256" key="6">
    <source>
        <dbReference type="ARBA" id="ARBA00022989"/>
    </source>
</evidence>
<accession>A0ABQ2SC42</accession>
<dbReference type="Pfam" id="PF12019">
    <property type="entry name" value="GspH"/>
    <property type="match status" value="1"/>
</dbReference>
<organism evidence="9 10">
    <name type="scientific">Deinococcus sedimenti</name>
    <dbReference type="NCBI Taxonomy" id="1867090"/>
    <lineage>
        <taxon>Bacteria</taxon>
        <taxon>Thermotogati</taxon>
        <taxon>Deinococcota</taxon>
        <taxon>Deinococci</taxon>
        <taxon>Deinococcales</taxon>
        <taxon>Deinococcaceae</taxon>
        <taxon>Deinococcus</taxon>
    </lineage>
</organism>
<comment type="subcellular location">
    <subcellularLocation>
        <location evidence="1">Cell inner membrane</location>
        <topology evidence="1">Single-pass membrane protein</topology>
    </subcellularLocation>
</comment>
<proteinExistence type="predicted"/>